<dbReference type="EMBL" id="JAAAJA010000331">
    <property type="protein sequence ID" value="KAG0255805.1"/>
    <property type="molecule type" value="Genomic_DNA"/>
</dbReference>
<comment type="caution">
    <text evidence="1">The sequence shown here is derived from an EMBL/GenBank/DDBJ whole genome shotgun (WGS) entry which is preliminary data.</text>
</comment>
<proteinExistence type="predicted"/>
<gene>
    <name evidence="1" type="ORF">BG011_004928</name>
</gene>
<protein>
    <submittedName>
        <fullName evidence="1">Uncharacterized protein</fullName>
    </submittedName>
</protein>
<accession>A0A9P6U218</accession>
<sequence>MFKKLLRLDSSPKKSSKSLTIHLETDNVVRGQNQQLSSQSLAIVQGSQELPGYIQATVTFETANECVGDEVEIVFKAVVGSKTPGVATSVPDGLQMEQMCTLHISEHIIQKRRWLLPLETTGPHKIAPGKYVRKVYAVIDPSWPSSCTHAGGFVRYSFHAQLSKVVSASNISINTNNNNNHTAPPSKFSSSILKTSKEFLVANYNLPMTPNLPPELTPPFTVKALWKKKSLPVELSIPSENVTLGQTIPLTMHMRPIKEGTYCYGQGIHVLESRFMIYELRHIRTTLGGLNTKVVKVPVDLTVAGVASMAPWPQSAEGWTRTVDVVIPLPSQCFGSGSHLSLTPSMKSKYYDISHQLVVSMKIRTSGERDRQAEENETQLEIQLMPPKPDVGSLPPMYNGSTAGAYTDHIATAELISMGMNLDELPPSYEESQSRV</sequence>
<evidence type="ECO:0000313" key="1">
    <source>
        <dbReference type="EMBL" id="KAG0255805.1"/>
    </source>
</evidence>
<dbReference type="AlphaFoldDB" id="A0A9P6U218"/>
<organism evidence="1 2">
    <name type="scientific">Mortierella polycephala</name>
    <dbReference type="NCBI Taxonomy" id="41804"/>
    <lineage>
        <taxon>Eukaryota</taxon>
        <taxon>Fungi</taxon>
        <taxon>Fungi incertae sedis</taxon>
        <taxon>Mucoromycota</taxon>
        <taxon>Mortierellomycotina</taxon>
        <taxon>Mortierellomycetes</taxon>
        <taxon>Mortierellales</taxon>
        <taxon>Mortierellaceae</taxon>
        <taxon>Mortierella</taxon>
    </lineage>
</organism>
<dbReference type="Proteomes" id="UP000726737">
    <property type="component" value="Unassembled WGS sequence"/>
</dbReference>
<dbReference type="OrthoDB" id="2361690at2759"/>
<name>A0A9P6U218_9FUNG</name>
<reference evidence="1" key="1">
    <citation type="journal article" date="2020" name="Fungal Divers.">
        <title>Resolving the Mortierellaceae phylogeny through synthesis of multi-gene phylogenetics and phylogenomics.</title>
        <authorList>
            <person name="Vandepol N."/>
            <person name="Liber J."/>
            <person name="Desiro A."/>
            <person name="Na H."/>
            <person name="Kennedy M."/>
            <person name="Barry K."/>
            <person name="Grigoriev I.V."/>
            <person name="Miller A.N."/>
            <person name="O'Donnell K."/>
            <person name="Stajich J.E."/>
            <person name="Bonito G."/>
        </authorList>
    </citation>
    <scope>NUCLEOTIDE SEQUENCE</scope>
    <source>
        <strain evidence="1">KOD948</strain>
    </source>
</reference>
<keyword evidence="2" id="KW-1185">Reference proteome</keyword>
<evidence type="ECO:0000313" key="2">
    <source>
        <dbReference type="Proteomes" id="UP000726737"/>
    </source>
</evidence>